<dbReference type="Proteomes" id="UP000034889">
    <property type="component" value="Unassembled WGS sequence"/>
</dbReference>
<evidence type="ECO:0000256" key="9">
    <source>
        <dbReference type="ARBA" id="ARBA00034808"/>
    </source>
</evidence>
<dbReference type="GO" id="GO:0033202">
    <property type="term" value="C:DNA helicase complex"/>
    <property type="evidence" value="ECO:0007669"/>
    <property type="project" value="TreeGrafter"/>
</dbReference>
<keyword evidence="5 11" id="KW-0067">ATP-binding</keyword>
<dbReference type="EMBL" id="LCJM01000004">
    <property type="protein sequence ID" value="KKT79093.1"/>
    <property type="molecule type" value="Genomic_DNA"/>
</dbReference>
<evidence type="ECO:0000256" key="6">
    <source>
        <dbReference type="ARBA" id="ARBA00023125"/>
    </source>
</evidence>
<dbReference type="CDD" id="cd18807">
    <property type="entry name" value="SF1_C_UvrD"/>
    <property type="match status" value="1"/>
</dbReference>
<dbReference type="InterPro" id="IPR014016">
    <property type="entry name" value="UvrD-like_ATP-bd"/>
</dbReference>
<dbReference type="Gene3D" id="3.40.50.300">
    <property type="entry name" value="P-loop containing nucleotide triphosphate hydrolases"/>
    <property type="match status" value="3"/>
</dbReference>
<evidence type="ECO:0000259" key="12">
    <source>
        <dbReference type="PROSITE" id="PS51198"/>
    </source>
</evidence>
<keyword evidence="2 11" id="KW-0547">Nucleotide-binding</keyword>
<comment type="caution">
    <text evidence="14">The sequence shown here is derived from an EMBL/GenBank/DDBJ whole genome shotgun (WGS) entry which is preliminary data.</text>
</comment>
<evidence type="ECO:0000256" key="3">
    <source>
        <dbReference type="ARBA" id="ARBA00022801"/>
    </source>
</evidence>
<dbReference type="GO" id="GO:0016887">
    <property type="term" value="F:ATP hydrolysis activity"/>
    <property type="evidence" value="ECO:0007669"/>
    <property type="project" value="RHEA"/>
</dbReference>
<dbReference type="Gene3D" id="1.10.10.160">
    <property type="match status" value="1"/>
</dbReference>
<evidence type="ECO:0000256" key="8">
    <source>
        <dbReference type="ARBA" id="ARBA00034617"/>
    </source>
</evidence>
<keyword evidence="3 11" id="KW-0378">Hydrolase</keyword>
<evidence type="ECO:0000256" key="7">
    <source>
        <dbReference type="ARBA" id="ARBA00023235"/>
    </source>
</evidence>
<dbReference type="Gene3D" id="1.10.486.10">
    <property type="entry name" value="PCRA, domain 4"/>
    <property type="match status" value="2"/>
</dbReference>
<evidence type="ECO:0000256" key="10">
    <source>
        <dbReference type="ARBA" id="ARBA00048988"/>
    </source>
</evidence>
<keyword evidence="4 11" id="KW-0347">Helicase</keyword>
<dbReference type="PATRIC" id="fig|1618657.3.peg.60"/>
<dbReference type="GO" id="GO:0043138">
    <property type="term" value="F:3'-5' DNA helicase activity"/>
    <property type="evidence" value="ECO:0007669"/>
    <property type="project" value="UniProtKB-EC"/>
</dbReference>
<dbReference type="InterPro" id="IPR027417">
    <property type="entry name" value="P-loop_NTPase"/>
</dbReference>
<dbReference type="InterPro" id="IPR000212">
    <property type="entry name" value="DNA_helicase_UvrD/REP"/>
</dbReference>
<comment type="catalytic activity">
    <reaction evidence="8">
        <text>Couples ATP hydrolysis with the unwinding of duplex DNA by translocating in the 3'-5' direction.</text>
        <dbReference type="EC" id="5.6.2.4"/>
    </reaction>
</comment>
<keyword evidence="7" id="KW-0413">Isomerase</keyword>
<keyword evidence="6" id="KW-0238">DNA-binding</keyword>
<reference evidence="14 15" key="1">
    <citation type="journal article" date="2015" name="Nature">
        <title>rRNA introns, odd ribosomes, and small enigmatic genomes across a large radiation of phyla.</title>
        <authorList>
            <person name="Brown C.T."/>
            <person name="Hug L.A."/>
            <person name="Thomas B.C."/>
            <person name="Sharon I."/>
            <person name="Castelle C.J."/>
            <person name="Singh A."/>
            <person name="Wilkins M.J."/>
            <person name="Williams K.H."/>
            <person name="Banfield J.F."/>
        </authorList>
    </citation>
    <scope>NUCLEOTIDE SEQUENCE [LARGE SCALE GENOMIC DNA]</scope>
</reference>
<proteinExistence type="inferred from homology"/>
<dbReference type="EC" id="5.6.2.4" evidence="9"/>
<name>A0A0G1K6L3_9BACT</name>
<dbReference type="SUPFAM" id="SSF52540">
    <property type="entry name" value="P-loop containing nucleoside triphosphate hydrolases"/>
    <property type="match status" value="1"/>
</dbReference>
<evidence type="ECO:0000313" key="14">
    <source>
        <dbReference type="EMBL" id="KKT79093.1"/>
    </source>
</evidence>
<accession>A0A0G1K6L3</accession>
<comment type="similarity">
    <text evidence="1">Belongs to the helicase family. UvrD subfamily.</text>
</comment>
<evidence type="ECO:0000256" key="11">
    <source>
        <dbReference type="PROSITE-ProRule" id="PRU00560"/>
    </source>
</evidence>
<evidence type="ECO:0000256" key="2">
    <source>
        <dbReference type="ARBA" id="ARBA00022741"/>
    </source>
</evidence>
<evidence type="ECO:0000259" key="13">
    <source>
        <dbReference type="PROSITE" id="PS51217"/>
    </source>
</evidence>
<sequence>MPIFDSLNDKQTEAVKTIEGPVLILAGAGSGKTKTLTHRIAYLLSQCINPENILAVTFTNKAAEEMRNRIKKLLEIENLKLKIENLFVGTFHSFGVKILRQEIEKLDYKNNFVIYDEDDVFSLAKSIRAELNFPQDKLKAATLINIISRAKSELKDPEEILADADELYRNRILRFNEIYKRRMFAANAVDFDDLIALPVKIFEKFPEILNRYQNQYRHILVDEYQDTNHSQYTLINLLSQGYKNLFAIGDPDQAIYGWRHADFRNILNFERDYPNAKVIKLEENYRSTSNILSAAHEIISKNVERKEKKLWTGNPPGNPIEVIEAGDERDEADFIISKITDLNNNLDIGLDKMVVMYRTNAQSRVLEEACLYANLPYRVIGAIKFYQRKEIKDILAYLRIILNSDDEISEKRIADVMGKKRFVDFKTKLPELKKQAEFLPPAELIKNIIKKTNYYDYLNQKFSGLNTEGELESDARIKNVQELIGLASKYDEAGEPISALSEFLAETVLMQENRDNNNNNLKKLNLMTLHAAKGLEFDAVFIAGLEENLMPHSRSIYSLPELEEERRLCYVGLTRAKKHLWLSFVKSRGLWGERNEVLPSRFVMELPQHLVNFRSLTDDFNLPEIELE</sequence>
<organism evidence="14 15">
    <name type="scientific">Candidatus Giovannonibacteria bacterium GW2011_GWC2_44_8</name>
    <dbReference type="NCBI Taxonomy" id="1618657"/>
    <lineage>
        <taxon>Bacteria</taxon>
        <taxon>Candidatus Giovannoniibacteriota</taxon>
    </lineage>
</organism>
<dbReference type="InterPro" id="IPR014017">
    <property type="entry name" value="DNA_helicase_UvrD-like_C"/>
</dbReference>
<dbReference type="CDD" id="cd17932">
    <property type="entry name" value="DEXQc_UvrD"/>
    <property type="match status" value="1"/>
</dbReference>
<evidence type="ECO:0000256" key="1">
    <source>
        <dbReference type="ARBA" id="ARBA00009922"/>
    </source>
</evidence>
<feature type="binding site" evidence="11">
    <location>
        <begin position="26"/>
        <end position="33"/>
    </location>
    <ligand>
        <name>ATP</name>
        <dbReference type="ChEBI" id="CHEBI:30616"/>
    </ligand>
</feature>
<dbReference type="Pfam" id="PF00580">
    <property type="entry name" value="UvrD-helicase"/>
    <property type="match status" value="1"/>
</dbReference>
<dbReference type="GO" id="GO:0000725">
    <property type="term" value="P:recombinational repair"/>
    <property type="evidence" value="ECO:0007669"/>
    <property type="project" value="TreeGrafter"/>
</dbReference>
<dbReference type="Pfam" id="PF13361">
    <property type="entry name" value="UvrD_C"/>
    <property type="match status" value="2"/>
</dbReference>
<dbReference type="PANTHER" id="PTHR11070:SF2">
    <property type="entry name" value="ATP-DEPENDENT DNA HELICASE SRS2"/>
    <property type="match status" value="1"/>
</dbReference>
<evidence type="ECO:0000313" key="15">
    <source>
        <dbReference type="Proteomes" id="UP000034889"/>
    </source>
</evidence>
<dbReference type="PROSITE" id="PS51198">
    <property type="entry name" value="UVRD_HELICASE_ATP_BIND"/>
    <property type="match status" value="1"/>
</dbReference>
<gene>
    <name evidence="14" type="ORF">UW74_C0004G0005</name>
</gene>
<dbReference type="GO" id="GO:0005829">
    <property type="term" value="C:cytosol"/>
    <property type="evidence" value="ECO:0007669"/>
    <property type="project" value="TreeGrafter"/>
</dbReference>
<dbReference type="PANTHER" id="PTHR11070">
    <property type="entry name" value="UVRD / RECB / PCRA DNA HELICASE FAMILY MEMBER"/>
    <property type="match status" value="1"/>
</dbReference>
<feature type="domain" description="UvrD-like helicase C-terminal" evidence="13">
    <location>
        <begin position="289"/>
        <end position="534"/>
    </location>
</feature>
<dbReference type="AlphaFoldDB" id="A0A0G1K6L3"/>
<comment type="catalytic activity">
    <reaction evidence="10">
        <text>ATP + H2O = ADP + phosphate + H(+)</text>
        <dbReference type="Rhea" id="RHEA:13065"/>
        <dbReference type="ChEBI" id="CHEBI:15377"/>
        <dbReference type="ChEBI" id="CHEBI:15378"/>
        <dbReference type="ChEBI" id="CHEBI:30616"/>
        <dbReference type="ChEBI" id="CHEBI:43474"/>
        <dbReference type="ChEBI" id="CHEBI:456216"/>
        <dbReference type="EC" id="5.6.2.4"/>
    </reaction>
</comment>
<dbReference type="GO" id="GO:0003677">
    <property type="term" value="F:DNA binding"/>
    <property type="evidence" value="ECO:0007669"/>
    <property type="project" value="UniProtKB-KW"/>
</dbReference>
<evidence type="ECO:0000256" key="5">
    <source>
        <dbReference type="ARBA" id="ARBA00022840"/>
    </source>
</evidence>
<evidence type="ECO:0000256" key="4">
    <source>
        <dbReference type="ARBA" id="ARBA00022806"/>
    </source>
</evidence>
<dbReference type="InterPro" id="IPR013986">
    <property type="entry name" value="DExx_box_DNA_helicase_dom_sf"/>
</dbReference>
<protein>
    <recommendedName>
        <fullName evidence="9">DNA 3'-5' helicase</fullName>
        <ecNumber evidence="9">5.6.2.4</ecNumber>
    </recommendedName>
</protein>
<dbReference type="PROSITE" id="PS51217">
    <property type="entry name" value="UVRD_HELICASE_CTER"/>
    <property type="match status" value="1"/>
</dbReference>
<feature type="domain" description="UvrD-like helicase ATP-binding" evidence="12">
    <location>
        <begin position="5"/>
        <end position="288"/>
    </location>
</feature>
<dbReference type="GO" id="GO:0005524">
    <property type="term" value="F:ATP binding"/>
    <property type="evidence" value="ECO:0007669"/>
    <property type="project" value="UniProtKB-UniRule"/>
</dbReference>